<dbReference type="SUPFAM" id="SSF53092">
    <property type="entry name" value="Creatinase/prolidase N-terminal domain"/>
    <property type="match status" value="1"/>
</dbReference>
<dbReference type="InterPro" id="IPR050659">
    <property type="entry name" value="Peptidase_M24B"/>
</dbReference>
<dbReference type="SUPFAM" id="SSF55920">
    <property type="entry name" value="Creatinase/aminopeptidase"/>
    <property type="match status" value="1"/>
</dbReference>
<feature type="domain" description="Peptidase M24" evidence="1">
    <location>
        <begin position="172"/>
        <end position="377"/>
    </location>
</feature>
<keyword evidence="3" id="KW-0378">Hydrolase</keyword>
<dbReference type="RefSeq" id="WP_146506638.1">
    <property type="nucleotide sequence ID" value="NZ_SIHI01000001.1"/>
</dbReference>
<name>A0A5C5X262_9PLAN</name>
<protein>
    <submittedName>
        <fullName evidence="3">Putative peptidase</fullName>
        <ecNumber evidence="3">3.4.-.-</ecNumber>
    </submittedName>
</protein>
<dbReference type="Pfam" id="PF01321">
    <property type="entry name" value="Creatinase_N"/>
    <property type="match status" value="1"/>
</dbReference>
<evidence type="ECO:0000259" key="2">
    <source>
        <dbReference type="Pfam" id="PF01321"/>
    </source>
</evidence>
<keyword evidence="4" id="KW-1185">Reference proteome</keyword>
<accession>A0A5C5X262</accession>
<feature type="domain" description="Creatinase N-terminal" evidence="2">
    <location>
        <begin position="21"/>
        <end position="162"/>
    </location>
</feature>
<dbReference type="InterPro" id="IPR036005">
    <property type="entry name" value="Creatinase/aminopeptidase-like"/>
</dbReference>
<evidence type="ECO:0000313" key="3">
    <source>
        <dbReference type="EMBL" id="TWT56709.1"/>
    </source>
</evidence>
<reference evidence="3 4" key="1">
    <citation type="submission" date="2019-02" db="EMBL/GenBank/DDBJ databases">
        <title>Deep-cultivation of Planctomycetes and their phenomic and genomic characterization uncovers novel biology.</title>
        <authorList>
            <person name="Wiegand S."/>
            <person name="Jogler M."/>
            <person name="Boedeker C."/>
            <person name="Pinto D."/>
            <person name="Vollmers J."/>
            <person name="Rivas-Marin E."/>
            <person name="Kohn T."/>
            <person name="Peeters S.H."/>
            <person name="Heuer A."/>
            <person name="Rast P."/>
            <person name="Oberbeckmann S."/>
            <person name="Bunk B."/>
            <person name="Jeske O."/>
            <person name="Meyerdierks A."/>
            <person name="Storesund J.E."/>
            <person name="Kallscheuer N."/>
            <person name="Luecker S."/>
            <person name="Lage O.M."/>
            <person name="Pohl T."/>
            <person name="Merkel B.J."/>
            <person name="Hornburger P."/>
            <person name="Mueller R.-W."/>
            <person name="Bruemmer F."/>
            <person name="Labrenz M."/>
            <person name="Spormann A.M."/>
            <person name="Op Den Camp H."/>
            <person name="Overmann J."/>
            <person name="Amann R."/>
            <person name="Jetten M.S.M."/>
            <person name="Mascher T."/>
            <person name="Medema M.H."/>
            <person name="Devos D.P."/>
            <person name="Kaster A.-K."/>
            <person name="Ovreas L."/>
            <person name="Rohde M."/>
            <person name="Galperin M.Y."/>
            <person name="Jogler C."/>
        </authorList>
    </citation>
    <scope>NUCLEOTIDE SEQUENCE [LARGE SCALE GENOMIC DNA]</scope>
    <source>
        <strain evidence="3 4">KOR42</strain>
    </source>
</reference>
<dbReference type="InterPro" id="IPR029149">
    <property type="entry name" value="Creatin/AminoP/Spt16_N"/>
</dbReference>
<dbReference type="Gene3D" id="3.90.230.10">
    <property type="entry name" value="Creatinase/methionine aminopeptidase superfamily"/>
    <property type="match status" value="1"/>
</dbReference>
<organism evidence="3 4">
    <name type="scientific">Thalassoglobus neptunius</name>
    <dbReference type="NCBI Taxonomy" id="1938619"/>
    <lineage>
        <taxon>Bacteria</taxon>
        <taxon>Pseudomonadati</taxon>
        <taxon>Planctomycetota</taxon>
        <taxon>Planctomycetia</taxon>
        <taxon>Planctomycetales</taxon>
        <taxon>Planctomycetaceae</taxon>
        <taxon>Thalassoglobus</taxon>
    </lineage>
</organism>
<dbReference type="OrthoDB" id="9806388at2"/>
<dbReference type="AlphaFoldDB" id="A0A5C5X262"/>
<dbReference type="PANTHER" id="PTHR46112">
    <property type="entry name" value="AMINOPEPTIDASE"/>
    <property type="match status" value="1"/>
</dbReference>
<dbReference type="GO" id="GO:0016787">
    <property type="term" value="F:hydrolase activity"/>
    <property type="evidence" value="ECO:0007669"/>
    <property type="project" value="UniProtKB-KW"/>
</dbReference>
<gene>
    <name evidence="3" type="ORF">KOR42_00630</name>
</gene>
<dbReference type="EC" id="3.4.-.-" evidence="3"/>
<comment type="caution">
    <text evidence="3">The sequence shown here is derived from an EMBL/GenBank/DDBJ whole genome shotgun (WGS) entry which is preliminary data.</text>
</comment>
<dbReference type="EMBL" id="SIHI01000001">
    <property type="protein sequence ID" value="TWT56709.1"/>
    <property type="molecule type" value="Genomic_DNA"/>
</dbReference>
<evidence type="ECO:0000313" key="4">
    <source>
        <dbReference type="Proteomes" id="UP000317243"/>
    </source>
</evidence>
<dbReference type="Gene3D" id="3.40.350.10">
    <property type="entry name" value="Creatinase/prolidase N-terminal domain"/>
    <property type="match status" value="1"/>
</dbReference>
<dbReference type="InterPro" id="IPR000587">
    <property type="entry name" value="Creatinase_N"/>
</dbReference>
<sequence>MLTQEGCLTRQNRLWERIPSEIDWLLVADPRHVQYLSNFWVQPLSFSGGERGLLLLERGGKTSLIGDNFAIRSAVHDPYVDREVVFPWYDHKHSVINRDHALLQALTEATADLNSQTGLVEAEWLPLGAAQALKSTTFLSSAEQEAGDSDLIDLGTILRDLRRTKEPDEIALMEECMRAGEAGQARLFEVVREGVTELDVYREVQYAAIEAANRPGLVYGDFRANFASEPKTGGLPKGPGRTLEQGDLFVLDYSVVLDGYRSDFTNTVSVGEPSAEVVELHKICLAGMAAGENTLKAGAKASDVHAAVFAPYVEAGRQDCFTHHAGHGLGLAHPEAPILVPDSTDTLRAGDVVTLEPGVYVEGIGGMRIEHNYLITEEGYRRLSNHDIRLT</sequence>
<proteinExistence type="predicted"/>
<dbReference type="InterPro" id="IPR000994">
    <property type="entry name" value="Pept_M24"/>
</dbReference>
<dbReference type="Pfam" id="PF00557">
    <property type="entry name" value="Peptidase_M24"/>
    <property type="match status" value="1"/>
</dbReference>
<evidence type="ECO:0000259" key="1">
    <source>
        <dbReference type="Pfam" id="PF00557"/>
    </source>
</evidence>
<dbReference type="PANTHER" id="PTHR46112:SF2">
    <property type="entry name" value="XAA-PRO AMINOPEPTIDASE P-RELATED"/>
    <property type="match status" value="1"/>
</dbReference>
<dbReference type="Proteomes" id="UP000317243">
    <property type="component" value="Unassembled WGS sequence"/>
</dbReference>